<dbReference type="EMBL" id="RHFK02000004">
    <property type="protein sequence ID" value="TWW77751.1"/>
    <property type="molecule type" value="Genomic_DNA"/>
</dbReference>
<accession>A0A5C6PG40</accession>
<reference evidence="1 2" key="1">
    <citation type="submission" date="2019-04" db="EMBL/GenBank/DDBJ databases">
        <title>Chromosome genome assembly for Takifugu flavidus.</title>
        <authorList>
            <person name="Xiao S."/>
        </authorList>
    </citation>
    <scope>NUCLEOTIDE SEQUENCE [LARGE SCALE GENOMIC DNA]</scope>
    <source>
        <strain evidence="1">HTHZ2018</strain>
        <tissue evidence="1">Muscle</tissue>
    </source>
</reference>
<dbReference type="AlphaFoldDB" id="A0A5C6PG40"/>
<proteinExistence type="predicted"/>
<keyword evidence="2" id="KW-1185">Reference proteome</keyword>
<evidence type="ECO:0000313" key="1">
    <source>
        <dbReference type="EMBL" id="TWW77751.1"/>
    </source>
</evidence>
<dbReference type="Proteomes" id="UP000324091">
    <property type="component" value="Chromosome 12"/>
</dbReference>
<comment type="caution">
    <text evidence="1">The sequence shown here is derived from an EMBL/GenBank/DDBJ whole genome shotgun (WGS) entry which is preliminary data.</text>
</comment>
<protein>
    <submittedName>
        <fullName evidence="1">Uncharacterized protein</fullName>
    </submittedName>
</protein>
<organism evidence="1 2">
    <name type="scientific">Takifugu flavidus</name>
    <name type="common">sansaifugu</name>
    <dbReference type="NCBI Taxonomy" id="433684"/>
    <lineage>
        <taxon>Eukaryota</taxon>
        <taxon>Metazoa</taxon>
        <taxon>Chordata</taxon>
        <taxon>Craniata</taxon>
        <taxon>Vertebrata</taxon>
        <taxon>Euteleostomi</taxon>
        <taxon>Actinopterygii</taxon>
        <taxon>Neopterygii</taxon>
        <taxon>Teleostei</taxon>
        <taxon>Neoteleostei</taxon>
        <taxon>Acanthomorphata</taxon>
        <taxon>Eupercaria</taxon>
        <taxon>Tetraodontiformes</taxon>
        <taxon>Tetradontoidea</taxon>
        <taxon>Tetraodontidae</taxon>
        <taxon>Takifugu</taxon>
    </lineage>
</organism>
<name>A0A5C6PG40_9TELE</name>
<sequence>METPGSESCGTLQMKVPQETVGVTCRGQFHHHWAVPQQEV</sequence>
<gene>
    <name evidence="1" type="ORF">D4764_12G0011410</name>
</gene>
<evidence type="ECO:0000313" key="2">
    <source>
        <dbReference type="Proteomes" id="UP000324091"/>
    </source>
</evidence>